<evidence type="ECO:0000256" key="1">
    <source>
        <dbReference type="ARBA" id="ARBA00022801"/>
    </source>
</evidence>
<dbReference type="RefSeq" id="WP_052074129.1">
    <property type="nucleotide sequence ID" value="NZ_JPVT01000006.1"/>
</dbReference>
<evidence type="ECO:0000313" key="7">
    <source>
        <dbReference type="Proteomes" id="UP000029381"/>
    </source>
</evidence>
<evidence type="ECO:0000256" key="2">
    <source>
        <dbReference type="ARBA" id="ARBA00022963"/>
    </source>
</evidence>
<dbReference type="PANTHER" id="PTHR14226">
    <property type="entry name" value="NEUROPATHY TARGET ESTERASE/SWISS CHEESE D.MELANOGASTER"/>
    <property type="match status" value="1"/>
</dbReference>
<organism evidence="6 7">
    <name type="scientific">Tetragenococcus muriaticus 3MR10-3</name>
    <dbReference type="NCBI Taxonomy" id="1302648"/>
    <lineage>
        <taxon>Bacteria</taxon>
        <taxon>Bacillati</taxon>
        <taxon>Bacillota</taxon>
        <taxon>Bacilli</taxon>
        <taxon>Lactobacillales</taxon>
        <taxon>Enterococcaceae</taxon>
        <taxon>Tetragenococcus</taxon>
    </lineage>
</organism>
<accession>A0A091CA07</accession>
<keyword evidence="1 4" id="KW-0378">Hydrolase</keyword>
<dbReference type="InterPro" id="IPR016035">
    <property type="entry name" value="Acyl_Trfase/lysoPLipase"/>
</dbReference>
<feature type="active site" description="Proton acceptor" evidence="4">
    <location>
        <position position="176"/>
    </location>
</feature>
<dbReference type="CDD" id="cd07209">
    <property type="entry name" value="Pat_hypo_Ecoli_Z1214_like"/>
    <property type="match status" value="1"/>
</dbReference>
<name>A0A091CA07_9ENTE</name>
<evidence type="ECO:0000313" key="6">
    <source>
        <dbReference type="EMBL" id="KFN93217.1"/>
    </source>
</evidence>
<evidence type="ECO:0000256" key="3">
    <source>
        <dbReference type="ARBA" id="ARBA00023098"/>
    </source>
</evidence>
<sequence length="412" mass="47585">MSYHTALVLSGGGARGAYQIGAWRALKELGISFEMITSTSVGTLNAALIMMNDETKAQQLWYKISTEQILAFPQAAATNYSFKQLTRQLRSLSKTAMKEKGVSTLPLQKLMVQTLDEAKLKTSSIKFYICTTRLKGLKEKVVAIHSIKQSWKWLTASAAFFPAMQPVRIQGEDYVDGGYRNDFPLDVALSKGAKECICIDAKGPGVRKKISLPENVVNVQLRSPWPLGSFLIFDSKRSKVNERLGYLEMLKYFGKYTGFWYTFSNMTDWQTNWQAFIMSLSAQEFALLKKSNFWQKFYKYHGKKVSLEQVGEAFVELIGRILRLPADRSYTKEQFLNAFMKKKTELSFPPELVRSFNEWVELYYKDYFFLSKKNQFLFLDALLEKDMHLSKWFIEQTEVLFIAAKFFQFFKK</sequence>
<comment type="caution">
    <text evidence="6">The sequence shown here is derived from an EMBL/GenBank/DDBJ whole genome shotgun (WGS) entry which is preliminary data.</text>
</comment>
<keyword evidence="3 4" id="KW-0443">Lipid metabolism</keyword>
<dbReference type="PROSITE" id="PS51635">
    <property type="entry name" value="PNPLA"/>
    <property type="match status" value="1"/>
</dbReference>
<dbReference type="GO" id="GO:0016787">
    <property type="term" value="F:hydrolase activity"/>
    <property type="evidence" value="ECO:0007669"/>
    <property type="project" value="UniProtKB-UniRule"/>
</dbReference>
<protein>
    <recommendedName>
        <fullName evidence="5">PNPLA domain-containing protein</fullName>
    </recommendedName>
</protein>
<feature type="short sequence motif" description="DGA/G" evidence="4">
    <location>
        <begin position="176"/>
        <end position="178"/>
    </location>
</feature>
<reference evidence="6 7" key="1">
    <citation type="submission" date="2014-08" db="EMBL/GenBank/DDBJ databases">
        <title>Genome sequence of Tetragenococcus muriaticus.</title>
        <authorList>
            <person name="Chuea-nongthon C."/>
            <person name="Rodtong S."/>
            <person name="Yongsawatdigul J."/>
            <person name="Steele J.L."/>
            <person name="Liu X.-y."/>
            <person name="Speers J."/>
            <person name="Glasner J.D."/>
            <person name="Neeno-Eckwall E.C."/>
        </authorList>
    </citation>
    <scope>NUCLEOTIDE SEQUENCE [LARGE SCALE GENOMIC DNA]</scope>
    <source>
        <strain evidence="6 7">3MR10-3</strain>
    </source>
</reference>
<comment type="caution">
    <text evidence="4">Lacks conserved residue(s) required for the propagation of feature annotation.</text>
</comment>
<dbReference type="PANTHER" id="PTHR14226:SF57">
    <property type="entry name" value="BLR7027 PROTEIN"/>
    <property type="match status" value="1"/>
</dbReference>
<dbReference type="InterPro" id="IPR050301">
    <property type="entry name" value="NTE"/>
</dbReference>
<evidence type="ECO:0000259" key="5">
    <source>
        <dbReference type="PROSITE" id="PS51635"/>
    </source>
</evidence>
<dbReference type="SUPFAM" id="SSF52151">
    <property type="entry name" value="FabD/lysophospholipase-like"/>
    <property type="match status" value="1"/>
</dbReference>
<dbReference type="Proteomes" id="UP000029381">
    <property type="component" value="Unassembled WGS sequence"/>
</dbReference>
<feature type="active site" description="Nucleophile" evidence="4">
    <location>
        <position position="40"/>
    </location>
</feature>
<dbReference type="Pfam" id="PF01734">
    <property type="entry name" value="Patatin"/>
    <property type="match status" value="1"/>
</dbReference>
<keyword evidence="2 4" id="KW-0442">Lipid degradation</keyword>
<proteinExistence type="predicted"/>
<dbReference type="AlphaFoldDB" id="A0A091CA07"/>
<dbReference type="EMBL" id="JPVT01000006">
    <property type="protein sequence ID" value="KFN93217.1"/>
    <property type="molecule type" value="Genomic_DNA"/>
</dbReference>
<feature type="short sequence motif" description="GXGXXG" evidence="4">
    <location>
        <begin position="11"/>
        <end position="16"/>
    </location>
</feature>
<keyword evidence="7" id="KW-1185">Reference proteome</keyword>
<gene>
    <name evidence="6" type="ORF">TMU3MR103_0044</name>
</gene>
<dbReference type="InterPro" id="IPR002641">
    <property type="entry name" value="PNPLA_dom"/>
</dbReference>
<dbReference type="GO" id="GO:0016042">
    <property type="term" value="P:lipid catabolic process"/>
    <property type="evidence" value="ECO:0007669"/>
    <property type="project" value="UniProtKB-UniRule"/>
</dbReference>
<dbReference type="PATRIC" id="fig|1302648.3.peg.44"/>
<evidence type="ECO:0000256" key="4">
    <source>
        <dbReference type="PROSITE-ProRule" id="PRU01161"/>
    </source>
</evidence>
<feature type="domain" description="PNPLA" evidence="5">
    <location>
        <begin position="7"/>
        <end position="189"/>
    </location>
</feature>
<dbReference type="Gene3D" id="3.40.1090.10">
    <property type="entry name" value="Cytosolic phospholipase A2 catalytic domain"/>
    <property type="match status" value="2"/>
</dbReference>